<dbReference type="VEuPathDB" id="ToxoDB:BESB_008570"/>
<feature type="compositionally biased region" description="Basic and acidic residues" evidence="2">
    <location>
        <begin position="836"/>
        <end position="846"/>
    </location>
</feature>
<feature type="region of interest" description="Disordered" evidence="2">
    <location>
        <begin position="812"/>
        <end position="869"/>
    </location>
</feature>
<feature type="coiled-coil region" evidence="1">
    <location>
        <begin position="129"/>
        <end position="156"/>
    </location>
</feature>
<feature type="compositionally biased region" description="Low complexity" evidence="2">
    <location>
        <begin position="815"/>
        <end position="826"/>
    </location>
</feature>
<feature type="compositionally biased region" description="Basic and acidic residues" evidence="2">
    <location>
        <begin position="11"/>
        <end position="20"/>
    </location>
</feature>
<accession>A0A2A9MKJ6</accession>
<dbReference type="EMBL" id="NWUJ01000001">
    <property type="protein sequence ID" value="PFH38515.1"/>
    <property type="molecule type" value="Genomic_DNA"/>
</dbReference>
<proteinExistence type="predicted"/>
<protein>
    <submittedName>
        <fullName evidence="3">Uncharacterized protein</fullName>
    </submittedName>
</protein>
<dbReference type="RefSeq" id="XP_029222524.1">
    <property type="nucleotide sequence ID" value="XM_029359611.1"/>
</dbReference>
<feature type="compositionally biased region" description="Polar residues" evidence="2">
    <location>
        <begin position="512"/>
        <end position="522"/>
    </location>
</feature>
<feature type="region of interest" description="Disordered" evidence="2">
    <location>
        <begin position="932"/>
        <end position="1008"/>
    </location>
</feature>
<feature type="compositionally biased region" description="Basic and acidic residues" evidence="2">
    <location>
        <begin position="31"/>
        <end position="43"/>
    </location>
</feature>
<dbReference type="KEGG" id="bbes:BESB_008570"/>
<feature type="region of interest" description="Disordered" evidence="2">
    <location>
        <begin position="1"/>
        <end position="58"/>
    </location>
</feature>
<organism evidence="3 4">
    <name type="scientific">Besnoitia besnoiti</name>
    <name type="common">Apicomplexan protozoan</name>
    <dbReference type="NCBI Taxonomy" id="94643"/>
    <lineage>
        <taxon>Eukaryota</taxon>
        <taxon>Sar</taxon>
        <taxon>Alveolata</taxon>
        <taxon>Apicomplexa</taxon>
        <taxon>Conoidasida</taxon>
        <taxon>Coccidia</taxon>
        <taxon>Eucoccidiorida</taxon>
        <taxon>Eimeriorina</taxon>
        <taxon>Sarcocystidae</taxon>
        <taxon>Besnoitia</taxon>
    </lineage>
</organism>
<evidence type="ECO:0000256" key="2">
    <source>
        <dbReference type="SAM" id="MobiDB-lite"/>
    </source>
</evidence>
<sequence>MFGRSSPEAESFARRDEASELRPYLSTPDKQGNHEVNVERPHDTGGCQYKPATNRDPFQPEICEASRLMASFNRGGAFQDAGTVHERLYREAGTNRKRKEDLDKIDAEARARSLARNRARKGRPDNKLYLDAQAKREALQSLQRKAEEELRSLRDVPKFGQRSRAVYRHKLFRELRAAVDWCQPHRPGSLTLQASLVGCLFQYLGLFHEDHVGELFSATRGNARNSVALPASANRHGRTEKDATFNIVRDLQARTRLTTEKILASQLAENLDVENLGEIPVDRLFSFLAAVTTESLDSRGRWTAAEGASLKQGGGVDPGCIYEATRELHAWGALRNAANTAPTSPAPRPGAEGIQAKQLEQLDKDMTRLRKIFSHLMVIRSRKRECGICAPAFASAFTDALQGVTFRPQINPLSEAIAKRSREREAQKQNGHVDLPDRLLARAQVVQAAKERLRVEQAKQELEGCTFHPKIIHSRIMSANAPATSRDAAKPFKCWASLSVRRLSSIHAHGATGSQTTETLSPLQPAGTAPLSCRGDMKERRSHCSHAECDRRQKTKRAWSCEERRKISRGEVLYLEGRRQLESQERTFEHIRALKREAELQECTFAPAISHSLPRATARDQAAAKPAGFDSCVARIRQAAKRRDELLMFHEIRDPSTSARARKGHRRSTLPQPFSFAEGRYKVQLAPEVFSMTVEVGKGRKGRMSVREGEDPRLVARSFAKAYSLSADEADWITSVLLQEMAERMLLAIASTEPGRPASPLARGPPPEAPSTESSWCLSPFRVPPLRSPQDGRAGSTRLSLENVLDREELSLRVASPAKAMKSSAAREPPDSNPNTEKRPRPRELMTRLGSPQECIATKSRPDTAVSPYVPSLPVAASLTGKSLAGGSRRQSPPSLGSREAAHPPTGTAIFAAAPAFSALVSSESYAEEGSRSAFRQAAGSGTGSPGAARRHKEAASRTPAKKGEGQRGQRAVRSGVACCSGEASEAPPPEASVPLEEDPSSCPNALHASSLGSIDLSRQLLASPVHPSVFDDDPGGGLAVPPPCTP</sequence>
<evidence type="ECO:0000313" key="3">
    <source>
        <dbReference type="EMBL" id="PFH38515.1"/>
    </source>
</evidence>
<feature type="region of interest" description="Disordered" evidence="2">
    <location>
        <begin position="510"/>
        <end position="529"/>
    </location>
</feature>
<dbReference type="Proteomes" id="UP000224006">
    <property type="component" value="Chromosome I"/>
</dbReference>
<feature type="region of interest" description="Disordered" evidence="2">
    <location>
        <begin position="1026"/>
        <end position="1047"/>
    </location>
</feature>
<keyword evidence="1" id="KW-0175">Coiled coil</keyword>
<dbReference type="PANTHER" id="PTHR38150:SF1">
    <property type="entry name" value="PFU DOMAIN-CONTAINING PROTEIN"/>
    <property type="match status" value="1"/>
</dbReference>
<gene>
    <name evidence="3" type="ORF">BESB_008570</name>
</gene>
<feature type="region of interest" description="Disordered" evidence="2">
    <location>
        <begin position="754"/>
        <end position="800"/>
    </location>
</feature>
<dbReference type="GeneID" id="40305919"/>
<comment type="caution">
    <text evidence="3">The sequence shown here is derived from an EMBL/GenBank/DDBJ whole genome shotgun (WGS) entry which is preliminary data.</text>
</comment>
<dbReference type="OrthoDB" id="329582at2759"/>
<dbReference type="AlphaFoldDB" id="A0A2A9MKJ6"/>
<feature type="region of interest" description="Disordered" evidence="2">
    <location>
        <begin position="881"/>
        <end position="904"/>
    </location>
</feature>
<keyword evidence="4" id="KW-1185">Reference proteome</keyword>
<reference evidence="3 4" key="1">
    <citation type="submission" date="2017-09" db="EMBL/GenBank/DDBJ databases">
        <title>Genome sequencing of Besnoitia besnoiti strain Bb-Ger1.</title>
        <authorList>
            <person name="Schares G."/>
            <person name="Venepally P."/>
            <person name="Lorenzi H.A."/>
        </authorList>
    </citation>
    <scope>NUCLEOTIDE SEQUENCE [LARGE SCALE GENOMIC DNA]</scope>
    <source>
        <strain evidence="3 4">Bb-Ger1</strain>
    </source>
</reference>
<name>A0A2A9MKJ6_BESBE</name>
<dbReference type="PANTHER" id="PTHR38150">
    <property type="entry name" value="EF-HAND DOMAIN-CONTAINING PROTEIN"/>
    <property type="match status" value="1"/>
</dbReference>
<evidence type="ECO:0000256" key="1">
    <source>
        <dbReference type="SAM" id="Coils"/>
    </source>
</evidence>
<evidence type="ECO:0000313" key="4">
    <source>
        <dbReference type="Proteomes" id="UP000224006"/>
    </source>
</evidence>